<feature type="transmembrane region" description="Helical" evidence="1">
    <location>
        <begin position="52"/>
        <end position="77"/>
    </location>
</feature>
<evidence type="ECO:0000313" key="2">
    <source>
        <dbReference type="EMBL" id="MBD0416434.1"/>
    </source>
</evidence>
<keyword evidence="1" id="KW-0812">Transmembrane</keyword>
<evidence type="ECO:0000256" key="1">
    <source>
        <dbReference type="SAM" id="Phobius"/>
    </source>
</evidence>
<gene>
    <name evidence="2" type="ORF">ICI42_17405</name>
</gene>
<dbReference type="AlphaFoldDB" id="A0A8J6PJZ2"/>
<comment type="caution">
    <text evidence="2">The sequence shown here is derived from an EMBL/GenBank/DDBJ whole genome shotgun (WGS) entry which is preliminary data.</text>
</comment>
<dbReference type="PANTHER" id="PTHR31876">
    <property type="entry name" value="COV-LIKE PROTEIN 1"/>
    <property type="match status" value="1"/>
</dbReference>
<reference evidence="2" key="1">
    <citation type="submission" date="2020-09" db="EMBL/GenBank/DDBJ databases">
        <title>Genome seq and assembly of Tianweitania sp.</title>
        <authorList>
            <person name="Chhetri G."/>
        </authorList>
    </citation>
    <scope>NUCLEOTIDE SEQUENCE</scope>
    <source>
        <strain evidence="2">Rool2</strain>
    </source>
</reference>
<dbReference type="Pfam" id="PF04367">
    <property type="entry name" value="DUF502"/>
    <property type="match status" value="1"/>
</dbReference>
<evidence type="ECO:0000313" key="3">
    <source>
        <dbReference type="Proteomes" id="UP000643405"/>
    </source>
</evidence>
<keyword evidence="3" id="KW-1185">Reference proteome</keyword>
<sequence length="225" mass="24993">MTRLSNYFLTGVVVCAPVAITAYLVWSIVLWVDSWVKPYIPGAYNPDNYLPFAVPGFGLVVALLGITLIGFLTANFIGRSVLGFGERLLNRMPLVRNIYRGLKQIFETVLANRSDLFNQVALFEYPRRGAWSIVFIAKQQETEINDALEPRHGKTIAVFRPISPNVTTGYLLYVSEDDVIPLDMSVEDAAKMLISAGLVAPEYHKETKRLADEALAKRKSAGKPG</sequence>
<dbReference type="EMBL" id="JACVVX010000005">
    <property type="protein sequence ID" value="MBD0416434.1"/>
    <property type="molecule type" value="Genomic_DNA"/>
</dbReference>
<keyword evidence="1" id="KW-1133">Transmembrane helix</keyword>
<dbReference type="RefSeq" id="WP_188165856.1">
    <property type="nucleotide sequence ID" value="NZ_JACVVX010000005.1"/>
</dbReference>
<feature type="transmembrane region" description="Helical" evidence="1">
    <location>
        <begin position="7"/>
        <end position="32"/>
    </location>
</feature>
<organism evidence="2 3">
    <name type="scientific">Oryzicola mucosus</name>
    <dbReference type="NCBI Taxonomy" id="2767425"/>
    <lineage>
        <taxon>Bacteria</taxon>
        <taxon>Pseudomonadati</taxon>
        <taxon>Pseudomonadota</taxon>
        <taxon>Alphaproteobacteria</taxon>
        <taxon>Hyphomicrobiales</taxon>
        <taxon>Phyllobacteriaceae</taxon>
        <taxon>Oryzicola</taxon>
    </lineage>
</organism>
<proteinExistence type="predicted"/>
<name>A0A8J6PJZ2_9HYPH</name>
<dbReference type="InterPro" id="IPR007462">
    <property type="entry name" value="COV1-like"/>
</dbReference>
<dbReference type="Proteomes" id="UP000643405">
    <property type="component" value="Unassembled WGS sequence"/>
</dbReference>
<dbReference type="PANTHER" id="PTHR31876:SF26">
    <property type="entry name" value="PROTEIN LIKE COV 2"/>
    <property type="match status" value="1"/>
</dbReference>
<protein>
    <submittedName>
        <fullName evidence="2">DUF502 domain-containing protein</fullName>
    </submittedName>
</protein>
<accession>A0A8J6PJZ2</accession>
<keyword evidence="1" id="KW-0472">Membrane</keyword>